<gene>
    <name evidence="2" type="ORF">EJD97_004523</name>
</gene>
<feature type="region of interest" description="Disordered" evidence="1">
    <location>
        <begin position="78"/>
        <end position="124"/>
    </location>
</feature>
<feature type="region of interest" description="Disordered" evidence="1">
    <location>
        <begin position="45"/>
        <end position="66"/>
    </location>
</feature>
<organism evidence="2">
    <name type="scientific">Solanum chilense</name>
    <name type="common">Tomato</name>
    <name type="synonym">Lycopersicon chilense</name>
    <dbReference type="NCBI Taxonomy" id="4083"/>
    <lineage>
        <taxon>Eukaryota</taxon>
        <taxon>Viridiplantae</taxon>
        <taxon>Streptophyta</taxon>
        <taxon>Embryophyta</taxon>
        <taxon>Tracheophyta</taxon>
        <taxon>Spermatophyta</taxon>
        <taxon>Magnoliopsida</taxon>
        <taxon>eudicotyledons</taxon>
        <taxon>Gunneridae</taxon>
        <taxon>Pentapetalae</taxon>
        <taxon>asterids</taxon>
        <taxon>lamiids</taxon>
        <taxon>Solanales</taxon>
        <taxon>Solanaceae</taxon>
        <taxon>Solanoideae</taxon>
        <taxon>Solaneae</taxon>
        <taxon>Solanum</taxon>
        <taxon>Solanum subgen. Lycopersicon</taxon>
    </lineage>
</organism>
<reference evidence="2" key="1">
    <citation type="submission" date="2019-05" db="EMBL/GenBank/DDBJ databases">
        <title>The de novo reference genome and transcriptome assemblies of the wild tomato species Solanum chilense.</title>
        <authorList>
            <person name="Stam R."/>
            <person name="Nosenko T."/>
            <person name="Hoerger A.C."/>
            <person name="Stephan W."/>
            <person name="Seidel M.A."/>
            <person name="Kuhn J.M.M."/>
            <person name="Haberer G."/>
            <person name="Tellier A."/>
        </authorList>
    </citation>
    <scope>NUCLEOTIDE SEQUENCE</scope>
    <source>
        <tissue evidence="2">Mature leaves</tissue>
    </source>
</reference>
<protein>
    <submittedName>
        <fullName evidence="2">Uncharacterized protein</fullName>
    </submittedName>
</protein>
<dbReference type="EMBL" id="RXGB01001638">
    <property type="protein sequence ID" value="TMW98080.1"/>
    <property type="molecule type" value="Genomic_DNA"/>
</dbReference>
<proteinExistence type="predicted"/>
<evidence type="ECO:0000313" key="2">
    <source>
        <dbReference type="EMBL" id="TMW98080.1"/>
    </source>
</evidence>
<dbReference type="AlphaFoldDB" id="A0A6N2BX13"/>
<evidence type="ECO:0000256" key="1">
    <source>
        <dbReference type="SAM" id="MobiDB-lite"/>
    </source>
</evidence>
<feature type="compositionally biased region" description="Polar residues" evidence="1">
    <location>
        <begin position="51"/>
        <end position="66"/>
    </location>
</feature>
<name>A0A6N2BX13_SOLCI</name>
<sequence>MPIILKAFPRKDYGSRVSNQLIPQSPNKDPVLEYCRPLRAIAKPSRIKASSPYSNSKRPTYSLSTSSLCKEGKASVQVEKGGGQAMGTRSNRTITIVDRGPDLDVERSSQAEAEKKAYDSIGVN</sequence>
<accession>A0A6N2BX13</accession>
<comment type="caution">
    <text evidence="2">The sequence shown here is derived from an EMBL/GenBank/DDBJ whole genome shotgun (WGS) entry which is preliminary data.</text>
</comment>
<feature type="compositionally biased region" description="Basic and acidic residues" evidence="1">
    <location>
        <begin position="99"/>
        <end position="118"/>
    </location>
</feature>